<reference evidence="1 2" key="1">
    <citation type="submission" date="2015-12" db="EMBL/GenBank/DDBJ databases">
        <authorList>
            <person name="Shamseldin A."/>
            <person name="Moawad H."/>
            <person name="Abd El-Rahim W.M."/>
            <person name="Sadowsky M.J."/>
        </authorList>
    </citation>
    <scope>NUCLEOTIDE SEQUENCE [LARGE SCALE GENOMIC DNA]</scope>
    <source>
        <strain evidence="1 2">JC234</strain>
    </source>
</reference>
<comment type="caution">
    <text evidence="1">The sequence shown here is derived from an EMBL/GenBank/DDBJ whole genome shotgun (WGS) entry which is preliminary data.</text>
</comment>
<keyword evidence="2" id="KW-1185">Reference proteome</keyword>
<accession>A0A1C1YZJ8</accession>
<evidence type="ECO:0000313" key="2">
    <source>
        <dbReference type="Proteomes" id="UP000094795"/>
    </source>
</evidence>
<dbReference type="RefSeq" id="WP_066174918.1">
    <property type="nucleotide sequence ID" value="NZ_LQZT01000002.1"/>
</dbReference>
<dbReference type="AlphaFoldDB" id="A0A1C1YZJ8"/>
<dbReference type="EMBL" id="LQZT01000002">
    <property type="protein sequence ID" value="OCW58951.1"/>
    <property type="molecule type" value="Genomic_DNA"/>
</dbReference>
<organism evidence="1 2">
    <name type="scientific">Hoeflea olei</name>
    <dbReference type="NCBI Taxonomy" id="1480615"/>
    <lineage>
        <taxon>Bacteria</taxon>
        <taxon>Pseudomonadati</taxon>
        <taxon>Pseudomonadota</taxon>
        <taxon>Alphaproteobacteria</taxon>
        <taxon>Hyphomicrobiales</taxon>
        <taxon>Rhizobiaceae</taxon>
        <taxon>Hoeflea</taxon>
    </lineage>
</organism>
<dbReference type="OrthoDB" id="6064768at2"/>
<proteinExistence type="predicted"/>
<evidence type="ECO:0000313" key="1">
    <source>
        <dbReference type="EMBL" id="OCW58951.1"/>
    </source>
</evidence>
<protein>
    <submittedName>
        <fullName evidence="1">Uncharacterized protein</fullName>
    </submittedName>
</protein>
<dbReference type="Proteomes" id="UP000094795">
    <property type="component" value="Unassembled WGS sequence"/>
</dbReference>
<dbReference type="STRING" id="1480615.AWJ14_04335"/>
<name>A0A1C1YZJ8_9HYPH</name>
<gene>
    <name evidence="1" type="ORF">AWJ14_04335</name>
</gene>
<sequence length="270" mass="29366">MTTFYAWVVPAYFSGSPVDHTWVTSYDNRAHPYADIAAVKKAGQSNWYCWGDFHASGGASGHPDGFVGSRKGADPVATCLVQPNRSCNDSPAARGTIFKYGIDGVCHQLANQVLSATGTKGKAPLTVKGVRGYAVSTFLYGTYGLQQAAWQSKLENCAGIKPLRSMPRTAEERMEEFPDDFEETARAALSDKPELLARLMALRSDVTAYTARRMPGFYPPDADFLNARNQHLLDQAAALLGPEDFYKVFGIEPGERVDVVDPTILGSQGD</sequence>